<dbReference type="GO" id="GO:0005765">
    <property type="term" value="C:lysosomal membrane"/>
    <property type="evidence" value="ECO:0007669"/>
    <property type="project" value="UniProtKB-SubCell"/>
</dbReference>
<feature type="disulfide bond" evidence="29">
    <location>
        <begin position="550"/>
        <end position="567"/>
    </location>
</feature>
<sequence length="4120" mass="451735">MTRVKLMISLERLSFLVGGHSNSTRSVVYTGNITQGGVCLVVLYKIRAKKWIRTYQQLLVNFLVKRALSPDRGGLLNLQQSPVVAQIHPPGKVGGEIRGTYVFGQGTAVFGRVRTWRLKEWIGDARQREKLGEVTGMEEVVPYDLPRIVTEHGHLYLISGENRNITLRTSGRGYVNLNGENLVQLSSMARNASETVERIRRNVLVTFQQSLSDLKSTLNGRQGIARRVAVIEASINNGSIGAAGGSPAGGTGGIGLNTLERQVRQIVTLLNRNECGSSPCLNGGTCEDKYSGFICRCPPNWEGPRCDMDVNECARFAGTDLGCQNGATCVNKPGTYECVCRQGFYGTHCTLKTNDCSASSSSDLCGHGVCVNQISATRGFTCICKQGWTADAVTGACTQDIDECASNHPACSHDPPVDCINVPGSFYCRECPRGYTGNGYYCRDIDECSVNNGGCSINPNVQCINTQGSRRCGDCPPGFQGDGVNCVYLGTCQVNNGGCHYLATCTNAGATIMCICPNGYNGPGVGPNGCVPSSGGGALSPSNPCSSNPCLHGFCHISEDRPSSYYCTCIPGYTGCGGILSTEQGTLKFPNSGSSFYSTQMNCAWIIVVNTTKIINITFSSFNLEKSTTCSFDWLQIHDGSGAGDHMIGRYCGDKLPKNGTIISTHNYLYLWFRSDYSRVGEGFELTWNSTEPCLHSKEVFHLILILDGWTTDSPLLNKYCNSSHPAPLTTPGPFAMVHFHSDNWGNDAGFQISYTLTEGIPGCGGVLTGPSGSFSSPNHPDTYRENMECEWKIQLPVGERIELTFTAFSLEDSHSCKFDYVEINQNIVLRKPLVQKRQEEGSKECRTDKKDVRDGDNINSPLIGRYCGSQLPPIAMSTSNNMVVKFRSDWSYSAEGFRISFQSMCGGIYKLSSGTIQTPAHPDTYPPGTECRWVISTSPGKVIQLTFTTFNLEDGSYSIDCPFDSVTIYDNSSIPNTGGIMGKFCGNTIPPVLTSVGNMITINFKSDFSRQMEGFSANYIIIDTSTMCGGSYFSATGMIRSPNYPNSYPRNKNCVWKITAPSGQQIMLNVTDFKLEHHHFCRFDYLEIKNGGYETSPLLGKFCGTTITKIMRSFSNQIYIHFVSDYSGSHKGFSIHWDATSTGCGGTLASSSGSIISPNYPQPYNHKAECLWKLIVSRGSAIQMVFVDLDLESQTGCLYDYVEVRDGIDSSAKRIGRYCTAGSHPLIIHSTSNHLFVKFRSDISRSGRGFHIKFDTVCNNIVRGYRGVIESPNFPLSYPGNMDCTWNITATQGNKLNLTFSHFELESVNYYMPDSNNHCIYDYVEVKAGSGSDSPTQVLGKFCGQDIPAPISSTTDHIYIHFVTDSFTAYSGFRIEWVLNGCGDHFEHPRGVFTSPNYPNSYPYSTTCEWLITVDWGKSVEVTIEDFDLEGSVANCQYDALRWKPSQVQTRDRRLVNKLGTESGQLSGSGRVERLANKLETGSGQLSGSGRVDRLASKLGTGSGQLSGSVRVERLASKLGTGSGQLSGSRRVERLASKLGTGSGQLSGSVRVERLASKLGTGSGQLSGSGRVERLANKLGTESGQLSGSERFERLTSKLGTGSGQLAGSERVERLANKLGTGSGQLSGSGRVDRLASKLGTGSGQLSGSGRVERLASKLGTGSGQLSGSVRVERLASKLGTGSGQLSGSGRVERLASKLGTGSGHLAGSGRVERLANKLGTESGHLAIHPVYGGPDDTAPLLGEICTNQKSIVKYTSSGENMYLRFVSDSSFVGKGFRASYKTVDSHCGGKMMAPFGQIHSSNYPDNYGHNDDCMWYIEVDQNHVVKLSFIDFDIEAGYNCSYDYLRIFDGNTTDSPILLTHCGNQLPNQTAIKSTGNKMTIRMKSDGTRSAKGFLANYTMSCGARIVTEESGMIRTQESLNVDRSNKNCSWIIMGSQPEQQCKVCLLSVHNQMFLFPDDHVTLTFTHLSVPDTDFGSECSYYYIEVRDGEDKDSPQIGKYCSTRIPAHITSQGSALFVQAVAVYGYHFGNFEATYSVLSSGYGQTGRATCGGNLTSEHGSFTSPGYPNSYPVNAECVWVINTSPGNRAQLSFQMFDLENNCAEDYVEVRRDNATGPLMGEYCGNTIPSNLTAGHVLWVKFRSSDAGTAGGFVADYSLCECRGQLSLHGNELFGASGQVASPLYPRPFFHDGTYNWRITVQFGKAIAISFKDFYIPTYGIDTCYFSLKIYDGYDNTAPTLLERCGLQLPDPVTSSANIVYISLDFNLVRTGIWFLLEWQEVDKQGTSTGMMNPSQSSVPGCGGSFSFTEDFNVTSYNLTSPGYPLGYEHNLNCEWLIQTPPGFHLQLVFNDVNLEAFDQCYSCDYVQVFSGDNGKPDFKSVGTFCMRNATQEPPVTTTNMMKVVFHSDIFMNKTGFSATVVPVCGGLLFGPSGYIDVMNKTALRPNSWSFYFQCQWNITVRTGRTIAITFEEFKVLSTDTTLCQESSVVVSAQSQLIWFSNLNDAASVLRNGGSSDSPPLGNGKYCGTTIPVVNQTTGNKLFVKYTGNRNSLGFKLRYQEVSLDCGGRINLTPEMSSVNISSPRYPNIPNTNSECEWIIMAPGGERIHADFIDRFDFAYTYGCAKEYVELFDGGSQSAKLLGHYCTRKPSSILTTGNMLSVHYFTETTDPHNGFLANIAIATCGGTLRGWIGTLTSPSYPGSYPTNQNCTWLIEGVLGHYLIITFQEIKTLSMSDCSGDYIEILESFDYNNTEPSATSSALAASSSKVTTSTSTDFRGNLNVLPNCVVMPRGVAGLGLRRRQYKEKLKFIVLALNLIEIQLPLVPVGLPQVYYAPGTLPRWALRSGRDFTPEFATWGGALSELLNQANLTILFPFLPGNSISPMVPEGCRAVAFLYLDSEGPSTTIHLSCFQGEVSLGKFCGNTLPANIRTSGNVAKVVLHAGPSTSLHGMTNLNQRFKLSYNTSRETCGGEMNTPSGIITSPASNMYSRMCAWKITVPKGRRVTVEVLDYDVDIAGMPVIWFFNGLNYESLITKFTTDTLMSTRINSTSNMMGIYFSISRDVGRRGIKLRYTSDLPAVCGGDLTGDSGYISSPPASLNLSSYYCTWERVTPSTANETLTFTVLNGTFGTMPYPSCIYYGTHLSIRAAADEIKLADVCANATTPLVYPSPFSMNKVLGIQNSDESSGKMNFTLKYSSSPCGGVLNGPEETVSSPNYPNNYPPNTDCAWSVSYPEGQAIKIHFVSLNMEADCEKDYLLIHSGHVPSSPRIGRYCGNSPPSYITSHSNTLWIAFHSDAETQGQGFQLTLEPVTGGCGGIIIGANKEISTPNFPKSYPNNAECDWEIRVDDGYTIQLDFVERFYIENSSSCQNDFVEAFDYIDEQWVSFGRQCGRNIPASIKGTTNKMRVLFRSNSQIPADGFKARWRTNCGGVVNNKTFGHIISPGYPVGYSGNLNCHYTFIFPEKNIQISFLNFDVEQAYKSCRFDNVTVLAQQYFWTTTMTKLGTYCGNNIPPVIRQRNRIEVIFMTDRSIIRGGKFTSLKIEQHMSCNYDYIEPYDDKTTSEKKRMGRYCGDLDSDPPTIHSTGRYLSLLFVTDGSSQGEGFLASVMFTTVCGGITNVSQQSQTLRYPASGKYATFLDCAWTLVAPLGQIVQLQITSLDIASCFNMSTASCDCDYLEVRDGVSQYSDLIGRFCGNTAPPAFTSTSNKMWVHFVSDGTENRNGFQAQVSSIACSGKTAICGNSELNVTSSLQELTSPNYPGNYPVNIRCRWLLTSGPVTNLWRSINQIYIHFKELDLETGGDDCRNDRLQVSDINMNSNRFISEGLEQEYIFSGQSHGTSLLYVRDGLTASSPRLAKLCGYQIPSPIFSNTSALRLLRHKNNNVLRGSYEAMDITYTTTDQELGKVNSFVGVPGSRPYYALPWHRRESHGEDGPRAVGVGLDGPGCGGTLFNFGGVFTSPFYPGNYRNTSKCRWDVIVPTGLTVSLKFHMFDIGPSITCDSDYIEFFDFDVVTKVESFRTKYCGGILIIFIKSDSWEEHVIIIIYEYNLNMMSQRYMRVYQLMWLYGTRPVFITVVPGGSFTSWAKYQRSSPYPQLRTPDPDGYIVVKINVSSLHRNGL</sequence>
<feature type="domain" description="CUB" evidence="30">
    <location>
        <begin position="2162"/>
        <end position="2282"/>
    </location>
</feature>
<feature type="domain" description="CUB" evidence="30">
    <location>
        <begin position="2566"/>
        <end position="2682"/>
    </location>
</feature>
<evidence type="ECO:0000256" key="13">
    <source>
        <dbReference type="ARBA" id="ARBA00022753"/>
    </source>
</evidence>
<evidence type="ECO:0000256" key="28">
    <source>
        <dbReference type="PROSITE-ProRule" id="PRU00059"/>
    </source>
</evidence>
<evidence type="ECO:0000256" key="5">
    <source>
        <dbReference type="ARBA" id="ARBA00022536"/>
    </source>
</evidence>
<evidence type="ECO:0000256" key="27">
    <source>
        <dbReference type="ARBA" id="ARBA00049703"/>
    </source>
</evidence>
<proteinExistence type="predicted"/>
<dbReference type="CDD" id="cd00054">
    <property type="entry name" value="EGF_CA"/>
    <property type="match status" value="5"/>
</dbReference>
<keyword evidence="7" id="KW-0597">Phosphoprotein</keyword>
<dbReference type="FunFam" id="2.10.25.10:FF:000429">
    <property type="entry name" value="Cubilin"/>
    <property type="match status" value="1"/>
</dbReference>
<keyword evidence="10" id="KW-0479">Metal-binding</keyword>
<feature type="domain" description="EGF-like" evidence="31">
    <location>
        <begin position="309"/>
        <end position="350"/>
    </location>
</feature>
<feature type="domain" description="CUB" evidence="30">
    <location>
        <begin position="3201"/>
        <end position="3311"/>
    </location>
</feature>
<dbReference type="EMBL" id="OD564641">
    <property type="protein sequence ID" value="CAD7439279.1"/>
    <property type="molecule type" value="Genomic_DNA"/>
</dbReference>
<keyword evidence="5 29" id="KW-0245">EGF-like domain</keyword>
<dbReference type="InterPro" id="IPR035914">
    <property type="entry name" value="Sperma_CUB_dom_sf"/>
</dbReference>
<evidence type="ECO:0000256" key="19">
    <source>
        <dbReference type="ARBA" id="ARBA00023166"/>
    </source>
</evidence>
<evidence type="ECO:0000256" key="8">
    <source>
        <dbReference type="ARBA" id="ARBA00022628"/>
    </source>
</evidence>
<dbReference type="Gene3D" id="2.10.25.10">
    <property type="entry name" value="Laminin"/>
    <property type="match status" value="5"/>
</dbReference>
<dbReference type="GO" id="GO:0005768">
    <property type="term" value="C:endosome"/>
    <property type="evidence" value="ECO:0007669"/>
    <property type="project" value="UniProtKB-SubCell"/>
</dbReference>
<evidence type="ECO:0000256" key="17">
    <source>
        <dbReference type="ARBA" id="ARBA00023136"/>
    </source>
</evidence>
<dbReference type="FunFam" id="2.60.120.290:FF:000013">
    <property type="entry name" value="Membrane frizzled-related protein"/>
    <property type="match status" value="6"/>
</dbReference>
<dbReference type="GO" id="GO:0008203">
    <property type="term" value="P:cholesterol metabolic process"/>
    <property type="evidence" value="ECO:0007669"/>
    <property type="project" value="UniProtKB-KW"/>
</dbReference>
<dbReference type="GO" id="GO:0031419">
    <property type="term" value="F:cobalamin binding"/>
    <property type="evidence" value="ECO:0007669"/>
    <property type="project" value="UniProtKB-KW"/>
</dbReference>
<evidence type="ECO:0000256" key="11">
    <source>
        <dbReference type="ARBA" id="ARBA00022729"/>
    </source>
</evidence>
<evidence type="ECO:0000259" key="31">
    <source>
        <dbReference type="PROSITE" id="PS50026"/>
    </source>
</evidence>
<feature type="disulfide bond" evidence="29">
    <location>
        <begin position="340"/>
        <end position="349"/>
    </location>
</feature>
<dbReference type="GO" id="GO:0015031">
    <property type="term" value="P:protein transport"/>
    <property type="evidence" value="ECO:0007669"/>
    <property type="project" value="UniProtKB-KW"/>
</dbReference>
<dbReference type="CDD" id="cd00041">
    <property type="entry name" value="CUB"/>
    <property type="match status" value="23"/>
</dbReference>
<feature type="disulfide bond" evidence="28">
    <location>
        <begin position="3614"/>
        <end position="3641"/>
    </location>
</feature>
<dbReference type="SMART" id="SM00181">
    <property type="entry name" value="EGF"/>
    <property type="match status" value="7"/>
</dbReference>
<dbReference type="SMART" id="SM00179">
    <property type="entry name" value="EGF_CA"/>
    <property type="match status" value="6"/>
</dbReference>
<dbReference type="InterPro" id="IPR000152">
    <property type="entry name" value="EGF-type_Asp/Asn_hydroxyl_site"/>
</dbReference>
<evidence type="ECO:0000256" key="9">
    <source>
        <dbReference type="ARBA" id="ARBA00022685"/>
    </source>
</evidence>
<dbReference type="FunFam" id="2.10.25.10:FF:000123">
    <property type="entry name" value="Crumbs homolog 1 (Drosophila)"/>
    <property type="match status" value="1"/>
</dbReference>
<keyword evidence="11" id="KW-0732">Signal</keyword>
<evidence type="ECO:0000256" key="4">
    <source>
        <dbReference type="ARBA" id="ARBA00022475"/>
    </source>
</evidence>
<evidence type="ECO:0000256" key="22">
    <source>
        <dbReference type="ARBA" id="ARBA00023228"/>
    </source>
</evidence>
<comment type="subcellular location">
    <subcellularLocation>
        <location evidence="2">Cell membrane</location>
        <topology evidence="2">Peripheral membrane protein</topology>
    </subcellularLocation>
    <subcellularLocation>
        <location evidence="1">Endosome</location>
    </subcellularLocation>
    <subcellularLocation>
        <location evidence="24">Lysosome membrane</location>
        <topology evidence="24">Peripheral membrane protein</topology>
    </subcellularLocation>
</comment>
<dbReference type="FunFam" id="2.60.120.290:FF:000005">
    <property type="entry name" value="Procollagen C-endopeptidase enhancer 1"/>
    <property type="match status" value="3"/>
</dbReference>
<dbReference type="Pfam" id="PF00431">
    <property type="entry name" value="CUB"/>
    <property type="match status" value="23"/>
</dbReference>
<feature type="domain" description="CUB" evidence="30">
    <location>
        <begin position="576"/>
        <end position="691"/>
    </location>
</feature>
<dbReference type="SUPFAM" id="SSF57184">
    <property type="entry name" value="Growth factor receptor domain"/>
    <property type="match status" value="1"/>
</dbReference>
<keyword evidence="9" id="KW-0165">Cleavage on pair of basic residues</keyword>
<keyword evidence="22" id="KW-0458">Lysosome</keyword>
<evidence type="ECO:0000256" key="25">
    <source>
        <dbReference type="ARBA" id="ARBA00023878"/>
    </source>
</evidence>
<feature type="domain" description="CUB" evidence="30">
    <location>
        <begin position="3741"/>
        <end position="3900"/>
    </location>
</feature>
<gene>
    <name evidence="32" type="ORF">TBIB3V08_LOCUS1850</name>
</gene>
<keyword evidence="8" id="KW-0846">Cobalamin</keyword>
<feature type="disulfide bond" evidence="29">
    <location>
        <begin position="297"/>
        <end position="306"/>
    </location>
</feature>
<dbReference type="InterPro" id="IPR000742">
    <property type="entry name" value="EGF"/>
</dbReference>
<evidence type="ECO:0000256" key="21">
    <source>
        <dbReference type="ARBA" id="ARBA00023221"/>
    </source>
</evidence>
<dbReference type="PANTHER" id="PTHR24251">
    <property type="entry name" value="OVOCHYMASE-RELATED"/>
    <property type="match status" value="1"/>
</dbReference>
<dbReference type="SUPFAM" id="SSF57196">
    <property type="entry name" value="EGF/Laminin"/>
    <property type="match status" value="2"/>
</dbReference>
<keyword evidence="19" id="KW-1207">Sterol metabolism</keyword>
<comment type="function">
    <text evidence="26">Endocytic receptor which plays a role in lipoprotein, vitamin and iron metabolism by facilitating their uptake. Acts together with LRP2 to mediate endocytosis of high-density lipoproteins, GC, hemoglobin, ALB, TF and SCGB1A1. Acts together with AMN to mediate endocytosis of the CBLIF-cobalamin complex. Binds to ALB, MB, Kappa and lambda-light chains, TF, hemoglobin, GC, SCGB1A1, APOA1, high density lipoprotein, and the CBLIF-cobalamin complex. Ligand binding requires calcium. Serves as important transporter in several absorptive epithelia, including intestine, renal proximal tubules and embryonic yolk sac. May play an important role in the development of the peri-implantation embryo through internalization of APOA1 and cholesterol. Binds to LGALS3 at the maternal-fetal interface.</text>
</comment>
<protein>
    <recommendedName>
        <fullName evidence="25">Cubilin</fullName>
    </recommendedName>
</protein>
<dbReference type="InterPro" id="IPR001881">
    <property type="entry name" value="EGF-like_Ca-bd_dom"/>
</dbReference>
<feature type="domain" description="CUB" evidence="30">
    <location>
        <begin position="2425"/>
        <end position="2562"/>
    </location>
</feature>
<dbReference type="PROSITE" id="PS01187">
    <property type="entry name" value="EGF_CA"/>
    <property type="match status" value="1"/>
</dbReference>
<feature type="domain" description="CUB" evidence="30">
    <location>
        <begin position="1259"/>
        <end position="1381"/>
    </location>
</feature>
<dbReference type="InterPro" id="IPR009030">
    <property type="entry name" value="Growth_fac_rcpt_cys_sf"/>
</dbReference>
<keyword evidence="6" id="KW-0153">Cholesterol metabolism</keyword>
<keyword evidence="13" id="KW-0967">Endosome</keyword>
<dbReference type="GO" id="GO:0005886">
    <property type="term" value="C:plasma membrane"/>
    <property type="evidence" value="ECO:0007669"/>
    <property type="project" value="UniProtKB-SubCell"/>
</dbReference>
<feature type="domain" description="EGF-like" evidence="31">
    <location>
        <begin position="541"/>
        <end position="577"/>
    </location>
</feature>
<evidence type="ECO:0000256" key="6">
    <source>
        <dbReference type="ARBA" id="ARBA00022548"/>
    </source>
</evidence>
<dbReference type="InterPro" id="IPR049883">
    <property type="entry name" value="NOTCH1_EGF-like"/>
</dbReference>
<evidence type="ECO:0000256" key="24">
    <source>
        <dbReference type="ARBA" id="ARBA00023765"/>
    </source>
</evidence>
<evidence type="ECO:0000256" key="18">
    <source>
        <dbReference type="ARBA" id="ARBA00023157"/>
    </source>
</evidence>
<keyword evidence="15" id="KW-0653">Protein transport</keyword>
<dbReference type="PROSITE" id="PS01186">
    <property type="entry name" value="EGF_2"/>
    <property type="match status" value="1"/>
</dbReference>
<comment type="subunit">
    <text evidence="27">Interacts with AMN. Component of the cubam complex composed of one CUBN trimer and one AMN chain. The cubam complex can dimerize. Interacts with LRP2 in a dual-receptor complex in a calcium-dependent manner. Found in a complex with PID1/PCLI1, LRP1 and CUBNI. Interacts with LRP1 and PID1/PCLI1.</text>
</comment>
<dbReference type="FunFam" id="2.10.25.10:FF:000260">
    <property type="entry name" value="Notch receptor 4"/>
    <property type="match status" value="1"/>
</dbReference>
<evidence type="ECO:0000256" key="15">
    <source>
        <dbReference type="ARBA" id="ARBA00022927"/>
    </source>
</evidence>
<evidence type="ECO:0000256" key="10">
    <source>
        <dbReference type="ARBA" id="ARBA00022723"/>
    </source>
</evidence>
<dbReference type="FunFam" id="2.60.120.290:FF:000060">
    <property type="entry name" value="Cubilin homolog"/>
    <property type="match status" value="1"/>
</dbReference>
<feature type="domain" description="CUB" evidence="30">
    <location>
        <begin position="3614"/>
        <end position="3732"/>
    </location>
</feature>
<dbReference type="InterPro" id="IPR018097">
    <property type="entry name" value="EGF_Ca-bd_CS"/>
</dbReference>
<keyword evidence="17" id="KW-0472">Membrane</keyword>
<dbReference type="Pfam" id="PF07645">
    <property type="entry name" value="EGF_CA"/>
    <property type="match status" value="2"/>
</dbReference>
<keyword evidence="20" id="KW-0325">Glycoprotein</keyword>
<evidence type="ECO:0000259" key="30">
    <source>
        <dbReference type="PROSITE" id="PS01180"/>
    </source>
</evidence>
<keyword evidence="12" id="KW-0677">Repeat</keyword>
<feature type="disulfide bond" evidence="29">
    <location>
        <begin position="545"/>
        <end position="555"/>
    </location>
</feature>
<organism evidence="32">
    <name type="scientific">Timema bartmani</name>
    <dbReference type="NCBI Taxonomy" id="61472"/>
    <lineage>
        <taxon>Eukaryota</taxon>
        <taxon>Metazoa</taxon>
        <taxon>Ecdysozoa</taxon>
        <taxon>Arthropoda</taxon>
        <taxon>Hexapoda</taxon>
        <taxon>Insecta</taxon>
        <taxon>Pterygota</taxon>
        <taxon>Neoptera</taxon>
        <taxon>Polyneoptera</taxon>
        <taxon>Phasmatodea</taxon>
        <taxon>Timematodea</taxon>
        <taxon>Timematoidea</taxon>
        <taxon>Timematidae</taxon>
        <taxon>Timema</taxon>
    </lineage>
</organism>
<feature type="disulfide bond" evidence="28">
    <location>
        <begin position="1904"/>
        <end position="1931"/>
    </location>
</feature>
<feature type="disulfide bond" evidence="28">
    <location>
        <begin position="3429"/>
        <end position="3456"/>
    </location>
</feature>
<feature type="domain" description="CUB" evidence="30">
    <location>
        <begin position="1904"/>
        <end position="2040"/>
    </location>
</feature>
<evidence type="ECO:0000256" key="16">
    <source>
        <dbReference type="ARBA" id="ARBA00023098"/>
    </source>
</evidence>
<dbReference type="FunFam" id="2.10.25.10:FF:000379">
    <property type="entry name" value="Cubilin"/>
    <property type="match status" value="1"/>
</dbReference>
<keyword evidence="4" id="KW-1003">Cell membrane</keyword>
<evidence type="ECO:0000256" key="1">
    <source>
        <dbReference type="ARBA" id="ARBA00004177"/>
    </source>
</evidence>
<comment type="caution">
    <text evidence="29">Lacks conserved residue(s) required for the propagation of feature annotation.</text>
</comment>
<keyword evidence="18 29" id="KW-1015">Disulfide bond</keyword>
<feature type="domain" description="CUB" evidence="30">
    <location>
        <begin position="764"/>
        <end position="905"/>
    </location>
</feature>
<dbReference type="PROSITE" id="PS00022">
    <property type="entry name" value="EGF_1"/>
    <property type="match status" value="2"/>
</dbReference>
<feature type="domain" description="CUB" evidence="30">
    <location>
        <begin position="3315"/>
        <end position="3428"/>
    </location>
</feature>
<evidence type="ECO:0000256" key="29">
    <source>
        <dbReference type="PROSITE-ProRule" id="PRU00076"/>
    </source>
</evidence>
<evidence type="ECO:0000256" key="23">
    <source>
        <dbReference type="ARBA" id="ARBA00023285"/>
    </source>
</evidence>
<keyword evidence="23" id="KW-0170">Cobalt</keyword>
<evidence type="ECO:0000256" key="26">
    <source>
        <dbReference type="ARBA" id="ARBA00049611"/>
    </source>
</evidence>
<feature type="domain" description="CUB" evidence="30">
    <location>
        <begin position="2052"/>
        <end position="2160"/>
    </location>
</feature>
<evidence type="ECO:0000313" key="32">
    <source>
        <dbReference type="EMBL" id="CAD7439279.1"/>
    </source>
</evidence>
<feature type="domain" description="CUB" evidence="30">
    <location>
        <begin position="1145"/>
        <end position="1258"/>
    </location>
</feature>
<feature type="domain" description="CUB" evidence="30">
    <location>
        <begin position="1789"/>
        <end position="1903"/>
    </location>
</feature>
<dbReference type="SUPFAM" id="SSF49854">
    <property type="entry name" value="Spermadhesin, CUB domain"/>
    <property type="match status" value="24"/>
</dbReference>
<name>A0A7R9ESJ4_9NEOP</name>
<dbReference type="PROSITE" id="PS50026">
    <property type="entry name" value="EGF_3"/>
    <property type="match status" value="3"/>
</dbReference>
<evidence type="ECO:0000256" key="12">
    <source>
        <dbReference type="ARBA" id="ARBA00022737"/>
    </source>
</evidence>
<feature type="domain" description="CUB" evidence="30">
    <location>
        <begin position="2302"/>
        <end position="2424"/>
    </location>
</feature>
<accession>A0A7R9ESJ4</accession>
<keyword evidence="3" id="KW-0813">Transport</keyword>
<dbReference type="Pfam" id="PF00008">
    <property type="entry name" value="EGF"/>
    <property type="match status" value="2"/>
</dbReference>
<reference evidence="32" key="1">
    <citation type="submission" date="2020-11" db="EMBL/GenBank/DDBJ databases">
        <authorList>
            <person name="Tran Van P."/>
        </authorList>
    </citation>
    <scope>NUCLEOTIDE SEQUENCE</scope>
</reference>
<dbReference type="PROSITE" id="PS01180">
    <property type="entry name" value="CUB"/>
    <property type="match status" value="25"/>
</dbReference>
<feature type="domain" description="CUB" evidence="30">
    <location>
        <begin position="1732"/>
        <end position="1785"/>
    </location>
</feature>
<evidence type="ECO:0000256" key="14">
    <source>
        <dbReference type="ARBA" id="ARBA00022837"/>
    </source>
</evidence>
<dbReference type="Pfam" id="PF12947">
    <property type="entry name" value="EGF_3"/>
    <property type="match status" value="1"/>
</dbReference>
<feature type="domain" description="CUB" evidence="30">
    <location>
        <begin position="2684"/>
        <end position="2747"/>
    </location>
</feature>
<dbReference type="PROSITE" id="PS00010">
    <property type="entry name" value="ASX_HYDROXYL"/>
    <property type="match status" value="2"/>
</dbReference>
<keyword evidence="16" id="KW-0443">Lipid metabolism</keyword>
<dbReference type="Gene3D" id="2.60.120.290">
    <property type="entry name" value="Spermadhesin, CUB domain"/>
    <property type="match status" value="26"/>
</dbReference>
<feature type="domain" description="CUB" evidence="30">
    <location>
        <begin position="1383"/>
        <end position="1487"/>
    </location>
</feature>
<dbReference type="InterPro" id="IPR000859">
    <property type="entry name" value="CUB_dom"/>
</dbReference>
<evidence type="ECO:0000256" key="3">
    <source>
        <dbReference type="ARBA" id="ARBA00022448"/>
    </source>
</evidence>
<evidence type="ECO:0000256" key="7">
    <source>
        <dbReference type="ARBA" id="ARBA00022553"/>
    </source>
</evidence>
<dbReference type="InterPro" id="IPR024731">
    <property type="entry name" value="NELL2-like_EGF"/>
</dbReference>
<feature type="domain" description="CUB" evidence="30">
    <location>
        <begin position="3947"/>
        <end position="4064"/>
    </location>
</feature>
<feature type="domain" description="EGF-like" evidence="31">
    <location>
        <begin position="271"/>
        <end position="307"/>
    </location>
</feature>
<feature type="domain" description="CUB" evidence="30">
    <location>
        <begin position="1029"/>
        <end position="1141"/>
    </location>
</feature>
<keyword evidence="14" id="KW-0106">Calcium</keyword>
<dbReference type="GO" id="GO:0005509">
    <property type="term" value="F:calcium ion binding"/>
    <property type="evidence" value="ECO:0007669"/>
    <property type="project" value="InterPro"/>
</dbReference>
<keyword evidence="21" id="KW-0753">Steroid metabolism</keyword>
<evidence type="ECO:0000256" key="2">
    <source>
        <dbReference type="ARBA" id="ARBA00004202"/>
    </source>
</evidence>
<feature type="domain" description="CUB" evidence="30">
    <location>
        <begin position="906"/>
        <end position="1023"/>
    </location>
</feature>
<feature type="disulfide bond" evidence="28">
    <location>
        <begin position="576"/>
        <end position="603"/>
    </location>
</feature>
<feature type="domain" description="CUB" evidence="30">
    <location>
        <begin position="3081"/>
        <end position="3199"/>
    </location>
</feature>
<dbReference type="PANTHER" id="PTHR24251:SF37">
    <property type="entry name" value="CUB DOMAIN-CONTAINING PROTEIN"/>
    <property type="match status" value="1"/>
</dbReference>
<feature type="domain" description="CUB" evidence="30">
    <location>
        <begin position="3429"/>
        <end position="3545"/>
    </location>
</feature>
<dbReference type="CDD" id="cd22201">
    <property type="entry name" value="cubilin_NTD"/>
    <property type="match status" value="1"/>
</dbReference>
<feature type="domain" description="CUB" evidence="30">
    <location>
        <begin position="3543"/>
        <end position="3611"/>
    </location>
</feature>
<feature type="domain" description="CUB" evidence="30">
    <location>
        <begin position="2970"/>
        <end position="3076"/>
    </location>
</feature>
<dbReference type="SMART" id="SM00042">
    <property type="entry name" value="CUB"/>
    <property type="match status" value="22"/>
</dbReference>
<evidence type="ECO:0000256" key="20">
    <source>
        <dbReference type="ARBA" id="ARBA00023180"/>
    </source>
</evidence>